<keyword evidence="3" id="KW-0813">Transport</keyword>
<dbReference type="STRING" id="519424.AZF04_01700"/>
<dbReference type="InterPro" id="IPR001750">
    <property type="entry name" value="ND/Mrp_TM"/>
</dbReference>
<protein>
    <submittedName>
        <fullName evidence="11">Cation:proton antiporter</fullName>
    </submittedName>
</protein>
<feature type="transmembrane region" description="Helical" evidence="9">
    <location>
        <begin position="327"/>
        <end position="347"/>
    </location>
</feature>
<evidence type="ECO:0000313" key="12">
    <source>
        <dbReference type="Proteomes" id="UP000075806"/>
    </source>
</evidence>
<keyword evidence="6 9" id="KW-1133">Transmembrane helix</keyword>
<dbReference type="Pfam" id="PF00361">
    <property type="entry name" value="Proton_antipo_M"/>
    <property type="match status" value="1"/>
</dbReference>
<dbReference type="RefSeq" id="WP_061947298.1">
    <property type="nucleotide sequence ID" value="NZ_LTAO01000001.1"/>
</dbReference>
<reference evidence="11" key="1">
    <citation type="submission" date="2016-02" db="EMBL/GenBank/DDBJ databases">
        <title>Genome sequence of Bacillus trypoxylicola KCTC 13244(T).</title>
        <authorList>
            <person name="Jeong H."/>
            <person name="Park S.-H."/>
            <person name="Choi S.-K."/>
        </authorList>
    </citation>
    <scope>NUCLEOTIDE SEQUENCE [LARGE SCALE GENOMIC DNA]</scope>
    <source>
        <strain evidence="11">KCTC 13244</strain>
    </source>
</reference>
<keyword evidence="4" id="KW-1003">Cell membrane</keyword>
<comment type="caution">
    <text evidence="11">The sequence shown here is derived from an EMBL/GenBank/DDBJ whole genome shotgun (WGS) entry which is preliminary data.</text>
</comment>
<evidence type="ECO:0000259" key="10">
    <source>
        <dbReference type="Pfam" id="PF00361"/>
    </source>
</evidence>
<dbReference type="GO" id="GO:0005886">
    <property type="term" value="C:plasma membrane"/>
    <property type="evidence" value="ECO:0007669"/>
    <property type="project" value="UniProtKB-SubCell"/>
</dbReference>
<keyword evidence="3" id="KW-0050">Antiport</keyword>
<feature type="transmembrane region" description="Helical" evidence="9">
    <location>
        <begin position="70"/>
        <end position="95"/>
    </location>
</feature>
<evidence type="ECO:0000256" key="8">
    <source>
        <dbReference type="RuleBase" id="RU000320"/>
    </source>
</evidence>
<dbReference type="InterPro" id="IPR003918">
    <property type="entry name" value="NADH_UbQ_OxRdtase"/>
</dbReference>
<dbReference type="GO" id="GO:0042773">
    <property type="term" value="P:ATP synthesis coupled electron transport"/>
    <property type="evidence" value="ECO:0007669"/>
    <property type="project" value="InterPro"/>
</dbReference>
<comment type="similarity">
    <text evidence="2">Belongs to the CPA3 antiporters (TC 2.A.63) subunit D family.</text>
</comment>
<name>A0A162F918_9BACI</name>
<feature type="transmembrane region" description="Helical" evidence="9">
    <location>
        <begin position="300"/>
        <end position="321"/>
    </location>
</feature>
<feature type="domain" description="NADH:quinone oxidoreductase/Mrp antiporter transmembrane" evidence="10">
    <location>
        <begin position="127"/>
        <end position="419"/>
    </location>
</feature>
<keyword evidence="5 8" id="KW-0812">Transmembrane</keyword>
<evidence type="ECO:0000256" key="4">
    <source>
        <dbReference type="ARBA" id="ARBA00022475"/>
    </source>
</evidence>
<feature type="transmembrane region" description="Helical" evidence="9">
    <location>
        <begin position="35"/>
        <end position="64"/>
    </location>
</feature>
<evidence type="ECO:0000256" key="7">
    <source>
        <dbReference type="ARBA" id="ARBA00023136"/>
    </source>
</evidence>
<feature type="transmembrane region" description="Helical" evidence="9">
    <location>
        <begin position="107"/>
        <end position="126"/>
    </location>
</feature>
<keyword evidence="7 9" id="KW-0472">Membrane</keyword>
<feature type="transmembrane region" description="Helical" evidence="9">
    <location>
        <begin position="132"/>
        <end position="150"/>
    </location>
</feature>
<feature type="transmembrane region" description="Helical" evidence="9">
    <location>
        <begin position="6"/>
        <end position="23"/>
    </location>
</feature>
<sequence length="494" mass="54451">MNNLIMLPVIIPFFVGALLIILVRKPILQRIVSTLAMLVQLIVSIYLAVTVYLNGTISIAIGGWQAPFGIVFVGDTLATFMVVLSSIIGFVCLWFSFPTMHIEREKFYFYSFYFFLITGVNGSFLTGDLFNLFVFFEVMLLSSYALMVIGGSKFQLRETFKYAVINVFSSMLLLTAIAFIYTITGTVNMAHLAQRVTELEQTGPILVVSILFFIAFAIKGAIFPLYFWLPQSYYGPPAAVTALFGGLLTKVGVYAIIRVFSLIFIHEQDFTHQSLMLILAGFTMLLGVLGAVAQFDFKKILAFHIISQIGYMLMGLGLFTATALAGAIFFIAHNMIVKTGLILYAGATEKVTGTTDLSKMGGLLKSHPFLGWSFFVMGLSIAGIPPLSGFFGKYPLILAAFTEGSFFIGFLGLFVGILTLFSMIKIFLNVFWGPEKQTNKQQEYSIGKVITPIAPLLVITCLMGLFAEPVYTYSLVIANELLNPSLYIDAVLGE</sequence>
<comment type="subcellular location">
    <subcellularLocation>
        <location evidence="1">Cell membrane</location>
        <topology evidence="1">Multi-pass membrane protein</topology>
    </subcellularLocation>
    <subcellularLocation>
        <location evidence="8">Membrane</location>
        <topology evidence="8">Multi-pass membrane protein</topology>
    </subcellularLocation>
</comment>
<dbReference type="EMBL" id="LTAO01000001">
    <property type="protein sequence ID" value="KYG35074.1"/>
    <property type="molecule type" value="Genomic_DNA"/>
</dbReference>
<feature type="transmembrane region" description="Helical" evidence="9">
    <location>
        <begin position="240"/>
        <end position="263"/>
    </location>
</feature>
<feature type="transmembrane region" description="Helical" evidence="9">
    <location>
        <begin position="162"/>
        <end position="183"/>
    </location>
</feature>
<feature type="transmembrane region" description="Helical" evidence="9">
    <location>
        <begin position="203"/>
        <end position="228"/>
    </location>
</feature>
<feature type="transmembrane region" description="Helical" evidence="9">
    <location>
        <begin position="368"/>
        <end position="387"/>
    </location>
</feature>
<feature type="transmembrane region" description="Helical" evidence="9">
    <location>
        <begin position="407"/>
        <end position="428"/>
    </location>
</feature>
<gene>
    <name evidence="11" type="ORF">AZF04_01700</name>
</gene>
<dbReference type="AlphaFoldDB" id="A0A162F918"/>
<proteinExistence type="inferred from homology"/>
<dbReference type="PANTHER" id="PTHR42703">
    <property type="entry name" value="NADH DEHYDROGENASE"/>
    <property type="match status" value="1"/>
</dbReference>
<feature type="transmembrane region" description="Helical" evidence="9">
    <location>
        <begin position="275"/>
        <end position="293"/>
    </location>
</feature>
<dbReference type="GO" id="GO:0015297">
    <property type="term" value="F:antiporter activity"/>
    <property type="evidence" value="ECO:0007669"/>
    <property type="project" value="UniProtKB-KW"/>
</dbReference>
<organism evidence="11 12">
    <name type="scientific">Alkalihalobacillus trypoxylicola</name>
    <dbReference type="NCBI Taxonomy" id="519424"/>
    <lineage>
        <taxon>Bacteria</taxon>
        <taxon>Bacillati</taxon>
        <taxon>Bacillota</taxon>
        <taxon>Bacilli</taxon>
        <taxon>Bacillales</taxon>
        <taxon>Bacillaceae</taxon>
        <taxon>Alkalihalobacillus</taxon>
    </lineage>
</organism>
<evidence type="ECO:0000256" key="5">
    <source>
        <dbReference type="ARBA" id="ARBA00022692"/>
    </source>
</evidence>
<dbReference type="InterPro" id="IPR050586">
    <property type="entry name" value="CPA3_Na-H_Antiporter_D"/>
</dbReference>
<dbReference type="OrthoDB" id="9811718at2"/>
<evidence type="ECO:0000256" key="2">
    <source>
        <dbReference type="ARBA" id="ARBA00005346"/>
    </source>
</evidence>
<dbReference type="PRINTS" id="PR01437">
    <property type="entry name" value="NUOXDRDTASE4"/>
</dbReference>
<evidence type="ECO:0000313" key="11">
    <source>
        <dbReference type="EMBL" id="KYG35074.1"/>
    </source>
</evidence>
<evidence type="ECO:0000256" key="6">
    <source>
        <dbReference type="ARBA" id="ARBA00022989"/>
    </source>
</evidence>
<keyword evidence="12" id="KW-1185">Reference proteome</keyword>
<dbReference type="Proteomes" id="UP000075806">
    <property type="component" value="Unassembled WGS sequence"/>
</dbReference>
<dbReference type="NCBIfam" id="NF005818">
    <property type="entry name" value="PRK07691.1"/>
    <property type="match status" value="1"/>
</dbReference>
<dbReference type="GO" id="GO:0008137">
    <property type="term" value="F:NADH dehydrogenase (ubiquinone) activity"/>
    <property type="evidence" value="ECO:0007669"/>
    <property type="project" value="InterPro"/>
</dbReference>
<feature type="transmembrane region" description="Helical" evidence="9">
    <location>
        <begin position="449"/>
        <end position="467"/>
    </location>
</feature>
<accession>A0A162F918</accession>
<dbReference type="PANTHER" id="PTHR42703:SF1">
    <property type="entry name" value="NA(+)_H(+) ANTIPORTER SUBUNIT D1"/>
    <property type="match status" value="1"/>
</dbReference>
<evidence type="ECO:0000256" key="1">
    <source>
        <dbReference type="ARBA" id="ARBA00004651"/>
    </source>
</evidence>
<evidence type="ECO:0000256" key="3">
    <source>
        <dbReference type="ARBA" id="ARBA00022449"/>
    </source>
</evidence>
<evidence type="ECO:0000256" key="9">
    <source>
        <dbReference type="SAM" id="Phobius"/>
    </source>
</evidence>